<dbReference type="EMBL" id="JAUYVI010000002">
    <property type="protein sequence ID" value="MDQ7247261.1"/>
    <property type="molecule type" value="Genomic_DNA"/>
</dbReference>
<evidence type="ECO:0000256" key="3">
    <source>
        <dbReference type="ARBA" id="ARBA00012438"/>
    </source>
</evidence>
<evidence type="ECO:0000256" key="5">
    <source>
        <dbReference type="ARBA" id="ARBA00022692"/>
    </source>
</evidence>
<dbReference type="InterPro" id="IPR003661">
    <property type="entry name" value="HisK_dim/P_dom"/>
</dbReference>
<keyword evidence="5 9" id="KW-0812">Transmembrane</keyword>
<evidence type="ECO:0000313" key="13">
    <source>
        <dbReference type="EMBL" id="MDQ7247261.1"/>
    </source>
</evidence>
<dbReference type="PRINTS" id="PR00344">
    <property type="entry name" value="BCTRLSENSOR"/>
</dbReference>
<name>A0ABU0YHR4_9PROT</name>
<sequence length="937" mass="102018">MVRLVIKMLPILVLVCGIALSWYLANVMRGEIERTAEERFVHQIDLVKKRVVERLAHLTLISELGLGMVQIVNNTNPDQWTSFTNGLDWKSLTGLIGIGYAERAKPYAVSLLTRLYTYSSDISIESLGDSQPDRIYPVTLFEPASAAPNFLGLDLASDRRLRQAADRAMTSGLTTLSKVMQKETGEIAGSAFVLAPVYTPGSQPKNVDERRTRLVGWVVLPVHFDELVNEAVAETANVIDIQVFMGAATPENLLYGTGDLAAPAPMAESALFDFDMDAVPAYTHHDILQFADQMLTFEFRARPNFLLQRDTRLPSVMLTTGLAASLLAAGIIWSLGRAQTRAERLAAAMTQDLRAAKDQAESANVAKTQFLATMSHEIRTPMNGVLGMAGLLSDTKLDSQQQHFVEVLQQSGESLLSIINDILDFAKVEAGKLDLEKIEFELVSVIDSTIDLVSSRAHTKGIEVASFISPEVPTMLQGDPGRLRQVMINLLSNAVKFTESGGVSLTVELADAGPDEVKLHFSVRDTGIGVPELARTKLFSPFSQVDASMTRRFGGTGLGLAICKQIVDLMQGEIGVDSRTGSDSGSTFWFTARFGLGRDHADNTNAVIANKLRGRTVLIVDDNTINREIFARYMSGFGARVLSYEDPEVLLADLERNAIAMPIALAIVDHMMPNYTGPDFLNAARRMPWVTIEKCILSSSAAMLNRSQVLELGYDESLPKPVRRSALVSAVAQVLGLGELAPHRPAPTELLPTSATGSHLRVLVVEDNQVNQLLVTTILAKAGMRAEVAANGVEAVQAVHQRNFDVILMDMQMPEMDGLEATRRIRQLGAMGRAVPIIAMTANAMQEDRRRCLEAGMNDFVAKPIDSAELLRKIAAHCRAEIDEAAMHAAAPVSGPETASLSDDQSDALQDLLSALEPLGVIDPELAPEPELKRVIH</sequence>
<evidence type="ECO:0000313" key="14">
    <source>
        <dbReference type="Proteomes" id="UP001230156"/>
    </source>
</evidence>
<dbReference type="InterPro" id="IPR003594">
    <property type="entry name" value="HATPase_dom"/>
</dbReference>
<dbReference type="CDD" id="cd00082">
    <property type="entry name" value="HisKA"/>
    <property type="match status" value="1"/>
</dbReference>
<dbReference type="Pfam" id="PF03924">
    <property type="entry name" value="CHASE"/>
    <property type="match status" value="1"/>
</dbReference>
<dbReference type="SMART" id="SM00388">
    <property type="entry name" value="HisKA"/>
    <property type="match status" value="1"/>
</dbReference>
<dbReference type="Pfam" id="PF00072">
    <property type="entry name" value="Response_reg"/>
    <property type="match status" value="2"/>
</dbReference>
<keyword evidence="6 9" id="KW-1133">Transmembrane helix</keyword>
<protein>
    <recommendedName>
        <fullName evidence="3">histidine kinase</fullName>
        <ecNumber evidence="3">2.7.13.3</ecNumber>
    </recommendedName>
</protein>
<feature type="domain" description="CHASE" evidence="12">
    <location>
        <begin position="136"/>
        <end position="234"/>
    </location>
</feature>
<evidence type="ECO:0000256" key="7">
    <source>
        <dbReference type="ARBA" id="ARBA00023136"/>
    </source>
</evidence>
<comment type="catalytic activity">
    <reaction evidence="1">
        <text>ATP + protein L-histidine = ADP + protein N-phospho-L-histidine.</text>
        <dbReference type="EC" id="2.7.13.3"/>
    </reaction>
</comment>
<dbReference type="InterPro" id="IPR011006">
    <property type="entry name" value="CheY-like_superfamily"/>
</dbReference>
<dbReference type="SMART" id="SM01079">
    <property type="entry name" value="CHASE"/>
    <property type="match status" value="1"/>
</dbReference>
<evidence type="ECO:0000259" key="10">
    <source>
        <dbReference type="PROSITE" id="PS50109"/>
    </source>
</evidence>
<proteinExistence type="predicted"/>
<dbReference type="Gene3D" id="3.30.565.10">
    <property type="entry name" value="Histidine kinase-like ATPase, C-terminal domain"/>
    <property type="match status" value="1"/>
</dbReference>
<dbReference type="SUPFAM" id="SSF55874">
    <property type="entry name" value="ATPase domain of HSP90 chaperone/DNA topoisomerase II/histidine kinase"/>
    <property type="match status" value="1"/>
</dbReference>
<feature type="domain" description="Histidine kinase" evidence="10">
    <location>
        <begin position="373"/>
        <end position="596"/>
    </location>
</feature>
<evidence type="ECO:0000259" key="12">
    <source>
        <dbReference type="PROSITE" id="PS50839"/>
    </source>
</evidence>
<gene>
    <name evidence="13" type="ORF">Q8A70_06270</name>
</gene>
<dbReference type="SUPFAM" id="SSF47384">
    <property type="entry name" value="Homodimeric domain of signal transducing histidine kinase"/>
    <property type="match status" value="1"/>
</dbReference>
<dbReference type="PROSITE" id="PS50839">
    <property type="entry name" value="CHASE"/>
    <property type="match status" value="1"/>
</dbReference>
<accession>A0ABU0YHR4</accession>
<evidence type="ECO:0000256" key="1">
    <source>
        <dbReference type="ARBA" id="ARBA00000085"/>
    </source>
</evidence>
<dbReference type="InterPro" id="IPR001789">
    <property type="entry name" value="Sig_transdc_resp-reg_receiver"/>
</dbReference>
<evidence type="ECO:0000256" key="2">
    <source>
        <dbReference type="ARBA" id="ARBA00004370"/>
    </source>
</evidence>
<feature type="domain" description="Response regulatory" evidence="11">
    <location>
        <begin position="616"/>
        <end position="735"/>
    </location>
</feature>
<dbReference type="InterPro" id="IPR036890">
    <property type="entry name" value="HATPase_C_sf"/>
</dbReference>
<dbReference type="SMART" id="SM00448">
    <property type="entry name" value="REC"/>
    <property type="match status" value="2"/>
</dbReference>
<dbReference type="Gene3D" id="3.30.450.350">
    <property type="entry name" value="CHASE domain"/>
    <property type="match status" value="1"/>
</dbReference>
<dbReference type="InterPro" id="IPR005467">
    <property type="entry name" value="His_kinase_dom"/>
</dbReference>
<dbReference type="PANTHER" id="PTHR45339">
    <property type="entry name" value="HYBRID SIGNAL TRANSDUCTION HISTIDINE KINASE J"/>
    <property type="match status" value="1"/>
</dbReference>
<feature type="transmembrane region" description="Helical" evidence="9">
    <location>
        <begin position="316"/>
        <end position="336"/>
    </location>
</feature>
<dbReference type="Pfam" id="PF02518">
    <property type="entry name" value="HATPase_c"/>
    <property type="match status" value="1"/>
</dbReference>
<feature type="modified residue" description="4-aspartylphosphate" evidence="8">
    <location>
        <position position="669"/>
    </location>
</feature>
<dbReference type="Gene3D" id="3.40.50.2300">
    <property type="match status" value="2"/>
</dbReference>
<dbReference type="CDD" id="cd16922">
    <property type="entry name" value="HATPase_EvgS-ArcB-TorS-like"/>
    <property type="match status" value="1"/>
</dbReference>
<dbReference type="InterPro" id="IPR004358">
    <property type="entry name" value="Sig_transdc_His_kin-like_C"/>
</dbReference>
<dbReference type="InterPro" id="IPR042240">
    <property type="entry name" value="CHASE_sf"/>
</dbReference>
<evidence type="ECO:0000256" key="6">
    <source>
        <dbReference type="ARBA" id="ARBA00022989"/>
    </source>
</evidence>
<dbReference type="CDD" id="cd17546">
    <property type="entry name" value="REC_hyHK_CKI1_RcsC-like"/>
    <property type="match status" value="1"/>
</dbReference>
<dbReference type="InterPro" id="IPR006189">
    <property type="entry name" value="CHASE_dom"/>
</dbReference>
<dbReference type="PANTHER" id="PTHR45339:SF5">
    <property type="entry name" value="HISTIDINE KINASE"/>
    <property type="match status" value="1"/>
</dbReference>
<reference evidence="14" key="1">
    <citation type="submission" date="2023-08" db="EMBL/GenBank/DDBJ databases">
        <title>Rhodospirillaceae gen. nov., a novel taxon isolated from the Yangtze River Yuezi River estuary sludge.</title>
        <authorList>
            <person name="Ruan L."/>
        </authorList>
    </citation>
    <scope>NUCLEOTIDE SEQUENCE [LARGE SCALE GENOMIC DNA]</scope>
    <source>
        <strain evidence="14">R-7</strain>
    </source>
</reference>
<dbReference type="SMART" id="SM00387">
    <property type="entry name" value="HATPase_c"/>
    <property type="match status" value="1"/>
</dbReference>
<keyword evidence="4 8" id="KW-0597">Phosphoprotein</keyword>
<evidence type="ECO:0000256" key="9">
    <source>
        <dbReference type="SAM" id="Phobius"/>
    </source>
</evidence>
<feature type="modified residue" description="4-aspartylphosphate" evidence="8">
    <location>
        <position position="810"/>
    </location>
</feature>
<keyword evidence="7 9" id="KW-0472">Membrane</keyword>
<dbReference type="Gene3D" id="1.10.287.130">
    <property type="match status" value="1"/>
</dbReference>
<comment type="subcellular location">
    <subcellularLocation>
        <location evidence="2">Membrane</location>
    </subcellularLocation>
</comment>
<dbReference type="PROSITE" id="PS50109">
    <property type="entry name" value="HIS_KIN"/>
    <property type="match status" value="1"/>
</dbReference>
<evidence type="ECO:0000259" key="11">
    <source>
        <dbReference type="PROSITE" id="PS50110"/>
    </source>
</evidence>
<dbReference type="Proteomes" id="UP001230156">
    <property type="component" value="Unassembled WGS sequence"/>
</dbReference>
<evidence type="ECO:0000256" key="4">
    <source>
        <dbReference type="ARBA" id="ARBA00022553"/>
    </source>
</evidence>
<feature type="domain" description="Response regulatory" evidence="11">
    <location>
        <begin position="761"/>
        <end position="878"/>
    </location>
</feature>
<dbReference type="InterPro" id="IPR036097">
    <property type="entry name" value="HisK_dim/P_sf"/>
</dbReference>
<feature type="transmembrane region" description="Helical" evidence="9">
    <location>
        <begin position="6"/>
        <end position="25"/>
    </location>
</feature>
<dbReference type="EC" id="2.7.13.3" evidence="3"/>
<evidence type="ECO:0000256" key="8">
    <source>
        <dbReference type="PROSITE-ProRule" id="PRU00169"/>
    </source>
</evidence>
<dbReference type="Pfam" id="PF00512">
    <property type="entry name" value="HisKA"/>
    <property type="match status" value="1"/>
</dbReference>
<dbReference type="RefSeq" id="WP_379954662.1">
    <property type="nucleotide sequence ID" value="NZ_JAUYVI010000002.1"/>
</dbReference>
<comment type="caution">
    <text evidence="13">The sequence shown here is derived from an EMBL/GenBank/DDBJ whole genome shotgun (WGS) entry which is preliminary data.</text>
</comment>
<dbReference type="PROSITE" id="PS50110">
    <property type="entry name" value="RESPONSE_REGULATORY"/>
    <property type="match status" value="2"/>
</dbReference>
<organism evidence="13 14">
    <name type="scientific">Dongia sedimenti</name>
    <dbReference type="NCBI Taxonomy" id="3064282"/>
    <lineage>
        <taxon>Bacteria</taxon>
        <taxon>Pseudomonadati</taxon>
        <taxon>Pseudomonadota</taxon>
        <taxon>Alphaproteobacteria</taxon>
        <taxon>Rhodospirillales</taxon>
        <taxon>Dongiaceae</taxon>
        <taxon>Dongia</taxon>
    </lineage>
</organism>
<dbReference type="SUPFAM" id="SSF52172">
    <property type="entry name" value="CheY-like"/>
    <property type="match status" value="2"/>
</dbReference>
<keyword evidence="14" id="KW-1185">Reference proteome</keyword>